<dbReference type="Pfam" id="PF11127">
    <property type="entry name" value="YgaP-like_TM"/>
    <property type="match status" value="1"/>
</dbReference>
<protein>
    <submittedName>
        <fullName evidence="3">DUF2892 domain-containing protein</fullName>
    </submittedName>
</protein>
<dbReference type="Proteomes" id="UP001148125">
    <property type="component" value="Unassembled WGS sequence"/>
</dbReference>
<evidence type="ECO:0000313" key="4">
    <source>
        <dbReference type="Proteomes" id="UP001148125"/>
    </source>
</evidence>
<sequence>MKPNIGMINAFVRITCGFTVLAWATAKIVKKPYRSMPLFVAMMGAMKVAEGITRFCPLTYMFEEQVVQIKKQNNEQQTNVDSEKLQETVDTL</sequence>
<dbReference type="InterPro" id="IPR021309">
    <property type="entry name" value="YgaP-like_TM"/>
</dbReference>
<feature type="domain" description="Inner membrane protein YgaP-like transmembrane" evidence="2">
    <location>
        <begin position="1"/>
        <end position="63"/>
    </location>
</feature>
<name>A0ABT5VL64_9BACI</name>
<feature type="region of interest" description="Disordered" evidence="1">
    <location>
        <begin position="73"/>
        <end position="92"/>
    </location>
</feature>
<evidence type="ECO:0000256" key="1">
    <source>
        <dbReference type="SAM" id="MobiDB-lite"/>
    </source>
</evidence>
<accession>A0ABT5VL64</accession>
<dbReference type="Gene3D" id="6.10.140.1340">
    <property type="match status" value="1"/>
</dbReference>
<evidence type="ECO:0000313" key="3">
    <source>
        <dbReference type="EMBL" id="MDE5415198.1"/>
    </source>
</evidence>
<reference evidence="3" key="1">
    <citation type="submission" date="2024-05" db="EMBL/GenBank/DDBJ databases">
        <title>Alkalihalobacillus sp. strain MEB203 novel alkaliphilic bacterium from Lonar Lake, India.</title>
        <authorList>
            <person name="Joshi A."/>
            <person name="Thite S."/>
            <person name="Mengade P."/>
        </authorList>
    </citation>
    <scope>NUCLEOTIDE SEQUENCE</scope>
    <source>
        <strain evidence="3">MEB 203</strain>
    </source>
</reference>
<evidence type="ECO:0000259" key="2">
    <source>
        <dbReference type="Pfam" id="PF11127"/>
    </source>
</evidence>
<organism evidence="3 4">
    <name type="scientific">Alkalihalobacterium chitinilyticum</name>
    <dbReference type="NCBI Taxonomy" id="2980103"/>
    <lineage>
        <taxon>Bacteria</taxon>
        <taxon>Bacillati</taxon>
        <taxon>Bacillota</taxon>
        <taxon>Bacilli</taxon>
        <taxon>Bacillales</taxon>
        <taxon>Bacillaceae</taxon>
        <taxon>Alkalihalobacterium</taxon>
    </lineage>
</organism>
<dbReference type="RefSeq" id="WP_275119806.1">
    <property type="nucleotide sequence ID" value="NZ_JAOTPO010000014.1"/>
</dbReference>
<keyword evidence="4" id="KW-1185">Reference proteome</keyword>
<dbReference type="EMBL" id="JAOTPO010000014">
    <property type="protein sequence ID" value="MDE5415198.1"/>
    <property type="molecule type" value="Genomic_DNA"/>
</dbReference>
<proteinExistence type="predicted"/>
<gene>
    <name evidence="3" type="ORF">N7Z68_17700</name>
</gene>
<comment type="caution">
    <text evidence="3">The sequence shown here is derived from an EMBL/GenBank/DDBJ whole genome shotgun (WGS) entry which is preliminary data.</text>
</comment>
<feature type="compositionally biased region" description="Basic and acidic residues" evidence="1">
    <location>
        <begin position="81"/>
        <end position="92"/>
    </location>
</feature>